<keyword evidence="4 5" id="KW-0408">Iron</keyword>
<dbReference type="PRINTS" id="PR00463">
    <property type="entry name" value="EP450I"/>
</dbReference>
<evidence type="ECO:0000256" key="2">
    <source>
        <dbReference type="ARBA" id="ARBA00010617"/>
    </source>
</evidence>
<sequence>MPAPNIVSVADKDAIREILVTADYSKSEIHEGLELVKQHSLFSSRNKDFHKNRRRLVAPAFGLQYLRTLEPIMHNCAKVLIQKLDQILSDPKSVTRGAKVLPQGHINICSFMNRLSFDIIGETAFGQSFEMVKDDSHPVPKQMAKSLKRSMQQTFNPWMRWLIPLDYSFIQFGRERVHHRKEAGENGRRADLLQFLIDAQARERANGNGETGDDYADMIAGKLTDQAVEVEALVFLIAGSETSSTAMTNTLMYLVENPSTLKKLRNELDQATASNPQGASPLYDQIRHLPYLTACINESMRLRPVAASGLPREVDNDTVMGGYHIPQGTIVLAQIAQLHWSEEYFPEPRKFIPERWLLEETPFPGVGIDDFTFYPFSAGTRNCVGKNFAMMEMRLILATLILNYEMEHVPGQRTDYVQYITTALATESYVIKMQKREQRADLI</sequence>
<dbReference type="InterPro" id="IPR017972">
    <property type="entry name" value="Cyt_P450_CS"/>
</dbReference>
<evidence type="ECO:0000256" key="4">
    <source>
        <dbReference type="ARBA" id="ARBA00023004"/>
    </source>
</evidence>
<dbReference type="Gene3D" id="1.10.630.10">
    <property type="entry name" value="Cytochrome P450"/>
    <property type="match status" value="1"/>
</dbReference>
<gene>
    <name evidence="7" type="ORF">BGZ80_005892</name>
</gene>
<dbReference type="InterPro" id="IPR002401">
    <property type="entry name" value="Cyt_P450_E_grp-I"/>
</dbReference>
<dbReference type="PROSITE" id="PS00086">
    <property type="entry name" value="CYTOCHROME_P450"/>
    <property type="match status" value="1"/>
</dbReference>
<dbReference type="GO" id="GO:0016705">
    <property type="term" value="F:oxidoreductase activity, acting on paired donors, with incorporation or reduction of molecular oxygen"/>
    <property type="evidence" value="ECO:0007669"/>
    <property type="project" value="InterPro"/>
</dbReference>
<dbReference type="GO" id="GO:0020037">
    <property type="term" value="F:heme binding"/>
    <property type="evidence" value="ECO:0007669"/>
    <property type="project" value="InterPro"/>
</dbReference>
<keyword evidence="8" id="KW-1185">Reference proteome</keyword>
<keyword evidence="3 5" id="KW-0479">Metal-binding</keyword>
<proteinExistence type="inferred from homology"/>
<keyword evidence="5 6" id="KW-0349">Heme</keyword>
<dbReference type="PANTHER" id="PTHR24305">
    <property type="entry name" value="CYTOCHROME P450"/>
    <property type="match status" value="1"/>
</dbReference>
<dbReference type="InterPro" id="IPR050121">
    <property type="entry name" value="Cytochrome_P450_monoxygenase"/>
</dbReference>
<dbReference type="EMBL" id="JAAAID010000290">
    <property type="protein sequence ID" value="KAG0019386.1"/>
    <property type="molecule type" value="Genomic_DNA"/>
</dbReference>
<dbReference type="Proteomes" id="UP000703661">
    <property type="component" value="Unassembled WGS sequence"/>
</dbReference>
<dbReference type="PRINTS" id="PR00385">
    <property type="entry name" value="P450"/>
</dbReference>
<comment type="cofactor">
    <cofactor evidence="1 5">
        <name>heme</name>
        <dbReference type="ChEBI" id="CHEBI:30413"/>
    </cofactor>
</comment>
<evidence type="ECO:0000256" key="5">
    <source>
        <dbReference type="PIRSR" id="PIRSR602401-1"/>
    </source>
</evidence>
<evidence type="ECO:0000256" key="6">
    <source>
        <dbReference type="RuleBase" id="RU000461"/>
    </source>
</evidence>
<evidence type="ECO:0008006" key="9">
    <source>
        <dbReference type="Google" id="ProtNLM"/>
    </source>
</evidence>
<dbReference type="PANTHER" id="PTHR24305:SF166">
    <property type="entry name" value="CYTOCHROME P450 12A4, MITOCHONDRIAL-RELATED"/>
    <property type="match status" value="1"/>
</dbReference>
<protein>
    <recommendedName>
        <fullName evidence="9">Cytochrome P450</fullName>
    </recommendedName>
</protein>
<dbReference type="SUPFAM" id="SSF48264">
    <property type="entry name" value="Cytochrome P450"/>
    <property type="match status" value="1"/>
</dbReference>
<dbReference type="Pfam" id="PF00067">
    <property type="entry name" value="p450"/>
    <property type="match status" value="1"/>
</dbReference>
<dbReference type="AlphaFoldDB" id="A0A9P6T1Z3"/>
<reference evidence="7" key="1">
    <citation type="journal article" date="2020" name="Fungal Divers.">
        <title>Resolving the Mortierellaceae phylogeny through synthesis of multi-gene phylogenetics and phylogenomics.</title>
        <authorList>
            <person name="Vandepol N."/>
            <person name="Liber J."/>
            <person name="Desiro A."/>
            <person name="Na H."/>
            <person name="Kennedy M."/>
            <person name="Barry K."/>
            <person name="Grigoriev I.V."/>
            <person name="Miller A.N."/>
            <person name="O'Donnell K."/>
            <person name="Stajich J.E."/>
            <person name="Bonito G."/>
        </authorList>
    </citation>
    <scope>NUCLEOTIDE SEQUENCE</scope>
    <source>
        <strain evidence="7">NRRL 2769</strain>
    </source>
</reference>
<feature type="binding site" description="axial binding residue" evidence="5">
    <location>
        <position position="383"/>
    </location>
    <ligand>
        <name>heme</name>
        <dbReference type="ChEBI" id="CHEBI:30413"/>
    </ligand>
    <ligandPart>
        <name>Fe</name>
        <dbReference type="ChEBI" id="CHEBI:18248"/>
    </ligandPart>
</feature>
<organism evidence="7 8">
    <name type="scientific">Entomortierella chlamydospora</name>
    <dbReference type="NCBI Taxonomy" id="101097"/>
    <lineage>
        <taxon>Eukaryota</taxon>
        <taxon>Fungi</taxon>
        <taxon>Fungi incertae sedis</taxon>
        <taxon>Mucoromycota</taxon>
        <taxon>Mortierellomycotina</taxon>
        <taxon>Mortierellomycetes</taxon>
        <taxon>Mortierellales</taxon>
        <taxon>Mortierellaceae</taxon>
        <taxon>Entomortierella</taxon>
    </lineage>
</organism>
<dbReference type="GO" id="GO:0004497">
    <property type="term" value="F:monooxygenase activity"/>
    <property type="evidence" value="ECO:0007669"/>
    <property type="project" value="UniProtKB-KW"/>
</dbReference>
<accession>A0A9P6T1Z3</accession>
<comment type="similarity">
    <text evidence="2 6">Belongs to the cytochrome P450 family.</text>
</comment>
<evidence type="ECO:0000313" key="7">
    <source>
        <dbReference type="EMBL" id="KAG0019386.1"/>
    </source>
</evidence>
<evidence type="ECO:0000256" key="3">
    <source>
        <dbReference type="ARBA" id="ARBA00022723"/>
    </source>
</evidence>
<dbReference type="OrthoDB" id="1470350at2759"/>
<name>A0A9P6T1Z3_9FUNG</name>
<keyword evidence="6" id="KW-0560">Oxidoreductase</keyword>
<keyword evidence="6" id="KW-0503">Monooxygenase</keyword>
<evidence type="ECO:0000313" key="8">
    <source>
        <dbReference type="Proteomes" id="UP000703661"/>
    </source>
</evidence>
<dbReference type="InterPro" id="IPR001128">
    <property type="entry name" value="Cyt_P450"/>
</dbReference>
<dbReference type="GO" id="GO:0005506">
    <property type="term" value="F:iron ion binding"/>
    <property type="evidence" value="ECO:0007669"/>
    <property type="project" value="InterPro"/>
</dbReference>
<dbReference type="InterPro" id="IPR036396">
    <property type="entry name" value="Cyt_P450_sf"/>
</dbReference>
<evidence type="ECO:0000256" key="1">
    <source>
        <dbReference type="ARBA" id="ARBA00001971"/>
    </source>
</evidence>
<comment type="caution">
    <text evidence="7">The sequence shown here is derived from an EMBL/GenBank/DDBJ whole genome shotgun (WGS) entry which is preliminary data.</text>
</comment>